<dbReference type="GO" id="GO:0005739">
    <property type="term" value="C:mitochondrion"/>
    <property type="evidence" value="ECO:0007669"/>
    <property type="project" value="TreeGrafter"/>
</dbReference>
<name>A0AA38IU57_9CUCU</name>
<keyword evidence="1" id="KW-0472">Membrane</keyword>
<keyword evidence="1" id="KW-0812">Transmembrane</keyword>
<evidence type="ECO:0008006" key="4">
    <source>
        <dbReference type="Google" id="ProtNLM"/>
    </source>
</evidence>
<dbReference type="InterPro" id="IPR045325">
    <property type="entry name" value="TMEM70/TMEM186/TMEM223"/>
</dbReference>
<proteinExistence type="predicted"/>
<dbReference type="PANTHER" id="PTHR14549:SF2">
    <property type="entry name" value="TRANSMEMBRANE PROTEIN 223"/>
    <property type="match status" value="1"/>
</dbReference>
<evidence type="ECO:0000313" key="3">
    <source>
        <dbReference type="Proteomes" id="UP001168821"/>
    </source>
</evidence>
<keyword evidence="3" id="KW-1185">Reference proteome</keyword>
<reference evidence="2" key="1">
    <citation type="journal article" date="2023" name="G3 (Bethesda)">
        <title>Whole genome assemblies of Zophobas morio and Tenebrio molitor.</title>
        <authorList>
            <person name="Kaur S."/>
            <person name="Stinson S.A."/>
            <person name="diCenzo G.C."/>
        </authorList>
    </citation>
    <scope>NUCLEOTIDE SEQUENCE</scope>
    <source>
        <strain evidence="2">QUZm001</strain>
    </source>
</reference>
<dbReference type="EMBL" id="JALNTZ010000002">
    <property type="protein sequence ID" value="KAJ3662200.1"/>
    <property type="molecule type" value="Genomic_DNA"/>
</dbReference>
<organism evidence="2 3">
    <name type="scientific">Zophobas morio</name>
    <dbReference type="NCBI Taxonomy" id="2755281"/>
    <lineage>
        <taxon>Eukaryota</taxon>
        <taxon>Metazoa</taxon>
        <taxon>Ecdysozoa</taxon>
        <taxon>Arthropoda</taxon>
        <taxon>Hexapoda</taxon>
        <taxon>Insecta</taxon>
        <taxon>Pterygota</taxon>
        <taxon>Neoptera</taxon>
        <taxon>Endopterygota</taxon>
        <taxon>Coleoptera</taxon>
        <taxon>Polyphaga</taxon>
        <taxon>Cucujiformia</taxon>
        <taxon>Tenebrionidae</taxon>
        <taxon>Zophobas</taxon>
    </lineage>
</organism>
<dbReference type="GO" id="GO:0007399">
    <property type="term" value="P:nervous system development"/>
    <property type="evidence" value="ECO:0007669"/>
    <property type="project" value="TreeGrafter"/>
</dbReference>
<dbReference type="Proteomes" id="UP001168821">
    <property type="component" value="Unassembled WGS sequence"/>
</dbReference>
<gene>
    <name evidence="2" type="ORF">Zmor_006556</name>
</gene>
<dbReference type="Pfam" id="PF06979">
    <property type="entry name" value="TMEM70"/>
    <property type="match status" value="1"/>
</dbReference>
<protein>
    <recommendedName>
        <fullName evidence="4">Transmembrane protein 223</fullName>
    </recommendedName>
</protein>
<dbReference type="InterPro" id="IPR026100">
    <property type="entry name" value="Tmem223"/>
</dbReference>
<keyword evidence="1" id="KW-1133">Transmembrane helix</keyword>
<accession>A0AA38IU57</accession>
<sequence>MQLLYLPSNPVTSDCPLPQSNFDLEKEREHILILLSPVPSSSLSSHLVAIFDQSKETAWWRKINLGENKYRNSLALISFAIGYGILTVTWMYTLKSVRYLILHQGGQNISLVTYTPFGGNRILTVNLKNVSCKESRTVAKSQLPIKVKGHYLHYILDMRGDFKNPKLFDYTAGLQRKWRKIG</sequence>
<evidence type="ECO:0000313" key="2">
    <source>
        <dbReference type="EMBL" id="KAJ3662200.1"/>
    </source>
</evidence>
<comment type="caution">
    <text evidence="2">The sequence shown here is derived from an EMBL/GenBank/DDBJ whole genome shotgun (WGS) entry which is preliminary data.</text>
</comment>
<dbReference type="AlphaFoldDB" id="A0AA38IU57"/>
<dbReference type="PANTHER" id="PTHR14549">
    <property type="entry name" value="TRANSMEMBRANE PROTEIN 223"/>
    <property type="match status" value="1"/>
</dbReference>
<evidence type="ECO:0000256" key="1">
    <source>
        <dbReference type="SAM" id="Phobius"/>
    </source>
</evidence>
<feature type="transmembrane region" description="Helical" evidence="1">
    <location>
        <begin position="72"/>
        <end position="92"/>
    </location>
</feature>